<dbReference type="AlphaFoldDB" id="A0A5C3PY75"/>
<keyword evidence="3" id="KW-1185">Reference proteome</keyword>
<evidence type="ECO:0008006" key="4">
    <source>
        <dbReference type="Google" id="ProtNLM"/>
    </source>
</evidence>
<dbReference type="Proteomes" id="UP000308197">
    <property type="component" value="Unassembled WGS sequence"/>
</dbReference>
<protein>
    <recommendedName>
        <fullName evidence="4">F-box domain-containing protein</fullName>
    </recommendedName>
</protein>
<feature type="chain" id="PRO_5022730412" description="F-box domain-containing protein" evidence="1">
    <location>
        <begin position="24"/>
        <end position="335"/>
    </location>
</feature>
<evidence type="ECO:0000313" key="3">
    <source>
        <dbReference type="Proteomes" id="UP000308197"/>
    </source>
</evidence>
<proteinExistence type="predicted"/>
<dbReference type="InParanoid" id="A0A5C3PY75"/>
<dbReference type="EMBL" id="ML211029">
    <property type="protein sequence ID" value="TFK91063.1"/>
    <property type="molecule type" value="Genomic_DNA"/>
</dbReference>
<name>A0A5C3PY75_9APHY</name>
<feature type="signal peptide" evidence="1">
    <location>
        <begin position="1"/>
        <end position="23"/>
    </location>
</feature>
<reference evidence="2 3" key="1">
    <citation type="journal article" date="2019" name="Nat. Ecol. Evol.">
        <title>Megaphylogeny resolves global patterns of mushroom evolution.</title>
        <authorList>
            <person name="Varga T."/>
            <person name="Krizsan K."/>
            <person name="Foldi C."/>
            <person name="Dima B."/>
            <person name="Sanchez-Garcia M."/>
            <person name="Sanchez-Ramirez S."/>
            <person name="Szollosi G.J."/>
            <person name="Szarkandi J.G."/>
            <person name="Papp V."/>
            <person name="Albert L."/>
            <person name="Andreopoulos W."/>
            <person name="Angelini C."/>
            <person name="Antonin V."/>
            <person name="Barry K.W."/>
            <person name="Bougher N.L."/>
            <person name="Buchanan P."/>
            <person name="Buyck B."/>
            <person name="Bense V."/>
            <person name="Catcheside P."/>
            <person name="Chovatia M."/>
            <person name="Cooper J."/>
            <person name="Damon W."/>
            <person name="Desjardin D."/>
            <person name="Finy P."/>
            <person name="Geml J."/>
            <person name="Haridas S."/>
            <person name="Hughes K."/>
            <person name="Justo A."/>
            <person name="Karasinski D."/>
            <person name="Kautmanova I."/>
            <person name="Kiss B."/>
            <person name="Kocsube S."/>
            <person name="Kotiranta H."/>
            <person name="LaButti K.M."/>
            <person name="Lechner B.E."/>
            <person name="Liimatainen K."/>
            <person name="Lipzen A."/>
            <person name="Lukacs Z."/>
            <person name="Mihaltcheva S."/>
            <person name="Morgado L.N."/>
            <person name="Niskanen T."/>
            <person name="Noordeloos M.E."/>
            <person name="Ohm R.A."/>
            <person name="Ortiz-Santana B."/>
            <person name="Ovrebo C."/>
            <person name="Racz N."/>
            <person name="Riley R."/>
            <person name="Savchenko A."/>
            <person name="Shiryaev A."/>
            <person name="Soop K."/>
            <person name="Spirin V."/>
            <person name="Szebenyi C."/>
            <person name="Tomsovsky M."/>
            <person name="Tulloss R.E."/>
            <person name="Uehling J."/>
            <person name="Grigoriev I.V."/>
            <person name="Vagvolgyi C."/>
            <person name="Papp T."/>
            <person name="Martin F.M."/>
            <person name="Miettinen O."/>
            <person name="Hibbett D.S."/>
            <person name="Nagy L.G."/>
        </authorList>
    </citation>
    <scope>NUCLEOTIDE SEQUENCE [LARGE SCALE GENOMIC DNA]</scope>
    <source>
        <strain evidence="2 3">HHB13444</strain>
    </source>
</reference>
<evidence type="ECO:0000256" key="1">
    <source>
        <dbReference type="SAM" id="SignalP"/>
    </source>
</evidence>
<accession>A0A5C3PY75</accession>
<sequence length="335" mass="38082">MPPTLNYDVLLHVLLLCDSVVTATSLMATCKLLYREGIRIVLGKQITIIKKERTLVSFMAYVRAITRIGTISFPALRYMHTMPKLSRLTIVGPLFFKHDPSLLPPEGRTHSTGPSARGTLVASRRIEHDGDSEQPHLLRDMLMRPRPVSLTFRLRGASFLDDVKTLCVVDKGIAVLTHLELNMSVTRRGDRDVDFGRAMRAMEAWLLSIDQPARLKIVVEMHTDNGGGRAQESTSCWHERAGCSKRCIAREQRPWFSKLEQGMEAFDVRRYNWGRTEGDHVLLQHLKSNIDTLVDITRSSMRGPRSFAFLLTTDVRRVPLVQQPVDCLRRGVTRR</sequence>
<keyword evidence="1" id="KW-0732">Signal</keyword>
<organism evidence="2 3">
    <name type="scientific">Polyporus arcularius HHB13444</name>
    <dbReference type="NCBI Taxonomy" id="1314778"/>
    <lineage>
        <taxon>Eukaryota</taxon>
        <taxon>Fungi</taxon>
        <taxon>Dikarya</taxon>
        <taxon>Basidiomycota</taxon>
        <taxon>Agaricomycotina</taxon>
        <taxon>Agaricomycetes</taxon>
        <taxon>Polyporales</taxon>
        <taxon>Polyporaceae</taxon>
        <taxon>Polyporus</taxon>
    </lineage>
</organism>
<evidence type="ECO:0000313" key="2">
    <source>
        <dbReference type="EMBL" id="TFK91063.1"/>
    </source>
</evidence>
<gene>
    <name evidence="2" type="ORF">K466DRAFT_563163</name>
</gene>